<dbReference type="InterPro" id="IPR043132">
    <property type="entry name" value="BCAT-like_C"/>
</dbReference>
<accession>A0ABT6F568</accession>
<evidence type="ECO:0000256" key="11">
    <source>
        <dbReference type="RuleBase" id="RU004106"/>
    </source>
</evidence>
<evidence type="ECO:0000256" key="8">
    <source>
        <dbReference type="ARBA" id="ARBA00048212"/>
    </source>
</evidence>
<evidence type="ECO:0000313" key="13">
    <source>
        <dbReference type="EMBL" id="MDG3002721.1"/>
    </source>
</evidence>
<comment type="pathway">
    <text evidence="2">Amino-acid biosynthesis; L-isoleucine biosynthesis; L-isoleucine from 2-oxobutanoate: step 4/4.</text>
</comment>
<evidence type="ECO:0000256" key="12">
    <source>
        <dbReference type="RuleBase" id="RU004516"/>
    </source>
</evidence>
<dbReference type="RefSeq" id="WP_277859085.1">
    <property type="nucleotide sequence ID" value="NZ_JARRAG010000001.1"/>
</dbReference>
<comment type="pathway">
    <text evidence="3">Amino-acid biosynthesis; L-valine biosynthesis; L-valine from pyruvate: step 4/4.</text>
</comment>
<evidence type="ECO:0000313" key="14">
    <source>
        <dbReference type="Proteomes" id="UP001216907"/>
    </source>
</evidence>
<comment type="catalytic activity">
    <reaction evidence="9">
        <text>L-isoleucine + 2-oxoglutarate = (S)-3-methyl-2-oxopentanoate + L-glutamate</text>
        <dbReference type="Rhea" id="RHEA:24801"/>
        <dbReference type="ChEBI" id="CHEBI:16810"/>
        <dbReference type="ChEBI" id="CHEBI:29985"/>
        <dbReference type="ChEBI" id="CHEBI:35146"/>
        <dbReference type="ChEBI" id="CHEBI:58045"/>
        <dbReference type="EC" id="2.6.1.42"/>
    </reaction>
</comment>
<comment type="pathway">
    <text evidence="4">Amino-acid biosynthesis; L-leucine biosynthesis; L-leucine from 3-methyl-2-oxobutanoate: step 4/4.</text>
</comment>
<evidence type="ECO:0000256" key="10">
    <source>
        <dbReference type="ARBA" id="ARBA00049229"/>
    </source>
</evidence>
<dbReference type="Pfam" id="PF01063">
    <property type="entry name" value="Aminotran_4"/>
    <property type="match status" value="1"/>
</dbReference>
<keyword evidence="14" id="KW-1185">Reference proteome</keyword>
<dbReference type="InterPro" id="IPR018300">
    <property type="entry name" value="Aminotrans_IV_CS"/>
</dbReference>
<name>A0ABT6F568_9BACT</name>
<dbReference type="InterPro" id="IPR001544">
    <property type="entry name" value="Aminotrans_IV"/>
</dbReference>
<reference evidence="13 14" key="1">
    <citation type="submission" date="2023-03" db="EMBL/GenBank/DDBJ databases">
        <title>Paludisphaera mucosa sp. nov. a novel planctomycete from northern fen.</title>
        <authorList>
            <person name="Ivanova A."/>
        </authorList>
    </citation>
    <scope>NUCLEOTIDE SEQUENCE [LARGE SCALE GENOMIC DNA]</scope>
    <source>
        <strain evidence="13 14">Pla2</strain>
    </source>
</reference>
<comment type="catalytic activity">
    <reaction evidence="10">
        <text>L-leucine + 2-oxoglutarate = 4-methyl-2-oxopentanoate + L-glutamate</text>
        <dbReference type="Rhea" id="RHEA:18321"/>
        <dbReference type="ChEBI" id="CHEBI:16810"/>
        <dbReference type="ChEBI" id="CHEBI:17865"/>
        <dbReference type="ChEBI" id="CHEBI:29985"/>
        <dbReference type="ChEBI" id="CHEBI:57427"/>
        <dbReference type="EC" id="2.6.1.42"/>
    </reaction>
</comment>
<keyword evidence="13" id="KW-0032">Aminotransferase</keyword>
<evidence type="ECO:0000256" key="9">
    <source>
        <dbReference type="ARBA" id="ARBA00048798"/>
    </source>
</evidence>
<evidence type="ECO:0000256" key="6">
    <source>
        <dbReference type="ARBA" id="ARBA00013053"/>
    </source>
</evidence>
<evidence type="ECO:0000256" key="5">
    <source>
        <dbReference type="ARBA" id="ARBA00009320"/>
    </source>
</evidence>
<keyword evidence="13" id="KW-0808">Transferase</keyword>
<comment type="catalytic activity">
    <reaction evidence="8">
        <text>L-valine + 2-oxoglutarate = 3-methyl-2-oxobutanoate + L-glutamate</text>
        <dbReference type="Rhea" id="RHEA:24813"/>
        <dbReference type="ChEBI" id="CHEBI:11851"/>
        <dbReference type="ChEBI" id="CHEBI:16810"/>
        <dbReference type="ChEBI" id="CHEBI:29985"/>
        <dbReference type="ChEBI" id="CHEBI:57762"/>
        <dbReference type="EC" id="2.6.1.42"/>
    </reaction>
</comment>
<evidence type="ECO:0000256" key="2">
    <source>
        <dbReference type="ARBA" id="ARBA00004824"/>
    </source>
</evidence>
<dbReference type="PANTHER" id="PTHR42743:SF11">
    <property type="entry name" value="AMINODEOXYCHORISMATE LYASE"/>
    <property type="match status" value="1"/>
</dbReference>
<dbReference type="GO" id="GO:0008483">
    <property type="term" value="F:transaminase activity"/>
    <property type="evidence" value="ECO:0007669"/>
    <property type="project" value="UniProtKB-KW"/>
</dbReference>
<dbReference type="Gene3D" id="3.20.10.10">
    <property type="entry name" value="D-amino Acid Aminotransferase, subunit A, domain 2"/>
    <property type="match status" value="1"/>
</dbReference>
<dbReference type="SUPFAM" id="SSF56752">
    <property type="entry name" value="D-aminoacid aminotransferase-like PLP-dependent enzymes"/>
    <property type="match status" value="1"/>
</dbReference>
<evidence type="ECO:0000256" key="3">
    <source>
        <dbReference type="ARBA" id="ARBA00004931"/>
    </source>
</evidence>
<dbReference type="InterPro" id="IPR050571">
    <property type="entry name" value="Class-IV_PLP-Dep_Aminotrnsfr"/>
</dbReference>
<comment type="similarity">
    <text evidence="5 11">Belongs to the class-IV pyridoxal-phosphate-dependent aminotransferase family.</text>
</comment>
<dbReference type="InterPro" id="IPR043131">
    <property type="entry name" value="BCAT-like_N"/>
</dbReference>
<dbReference type="PANTHER" id="PTHR42743">
    <property type="entry name" value="AMINO-ACID AMINOTRANSFERASE"/>
    <property type="match status" value="1"/>
</dbReference>
<protein>
    <recommendedName>
        <fullName evidence="6">branched-chain-amino-acid transaminase</fullName>
        <ecNumber evidence="6">2.6.1.42</ecNumber>
    </recommendedName>
</protein>
<keyword evidence="7 12" id="KW-0663">Pyridoxal phosphate</keyword>
<dbReference type="PROSITE" id="PS00770">
    <property type="entry name" value="AA_TRANSFER_CLASS_4"/>
    <property type="match status" value="1"/>
</dbReference>
<sequence length="272" mass="29224">MIWTRGAILADDALVISARDRAFEHGLGLFETLRTWNGRPTLLPRHLDRLRRSAEALGIPLDLGALPTADDARSLLAADRRDGDAMLRITLTGGLSASEGSTLWMRSSPLPPTAVGGIRLGTIGPARQDPLAGHKSLNYWSYRLLQEQARAEGCDEGLLIDKAGCVLEGSRTNVFFVIRGGLTTPPCDGRIVPGIMRGLVVERARASGLDVGEAPLGLLDRRLDPEEVFLTNAVRGVIPVGRWGEAHFPAPGPTTARVREAVLHWLEAGGSP</sequence>
<dbReference type="EMBL" id="JARRAG010000001">
    <property type="protein sequence ID" value="MDG3002721.1"/>
    <property type="molecule type" value="Genomic_DNA"/>
</dbReference>
<organism evidence="13 14">
    <name type="scientific">Paludisphaera mucosa</name>
    <dbReference type="NCBI Taxonomy" id="3030827"/>
    <lineage>
        <taxon>Bacteria</taxon>
        <taxon>Pseudomonadati</taxon>
        <taxon>Planctomycetota</taxon>
        <taxon>Planctomycetia</taxon>
        <taxon>Isosphaerales</taxon>
        <taxon>Isosphaeraceae</taxon>
        <taxon>Paludisphaera</taxon>
    </lineage>
</organism>
<comment type="cofactor">
    <cofactor evidence="1 12">
        <name>pyridoxal 5'-phosphate</name>
        <dbReference type="ChEBI" id="CHEBI:597326"/>
    </cofactor>
</comment>
<dbReference type="InterPro" id="IPR036038">
    <property type="entry name" value="Aminotransferase-like"/>
</dbReference>
<dbReference type="EC" id="2.6.1.42" evidence="6"/>
<evidence type="ECO:0000256" key="1">
    <source>
        <dbReference type="ARBA" id="ARBA00001933"/>
    </source>
</evidence>
<comment type="caution">
    <text evidence="13">The sequence shown here is derived from an EMBL/GenBank/DDBJ whole genome shotgun (WGS) entry which is preliminary data.</text>
</comment>
<dbReference type="Proteomes" id="UP001216907">
    <property type="component" value="Unassembled WGS sequence"/>
</dbReference>
<evidence type="ECO:0000256" key="7">
    <source>
        <dbReference type="ARBA" id="ARBA00022898"/>
    </source>
</evidence>
<gene>
    <name evidence="13" type="ORF">PZE19_02880</name>
</gene>
<dbReference type="Gene3D" id="3.30.470.10">
    <property type="match status" value="1"/>
</dbReference>
<proteinExistence type="inferred from homology"/>
<evidence type="ECO:0000256" key="4">
    <source>
        <dbReference type="ARBA" id="ARBA00005072"/>
    </source>
</evidence>